<evidence type="ECO:0000256" key="4">
    <source>
        <dbReference type="ARBA" id="ARBA00022723"/>
    </source>
</evidence>
<dbReference type="InterPro" id="IPR044066">
    <property type="entry name" value="TRIAD_supradom"/>
</dbReference>
<dbReference type="InterPro" id="IPR002867">
    <property type="entry name" value="IBR_dom"/>
</dbReference>
<evidence type="ECO:0000313" key="14">
    <source>
        <dbReference type="Proteomes" id="UP000041254"/>
    </source>
</evidence>
<dbReference type="InterPro" id="IPR013083">
    <property type="entry name" value="Znf_RING/FYVE/PHD"/>
</dbReference>
<dbReference type="AlphaFoldDB" id="A0A0G4ERB5"/>
<gene>
    <name evidence="13" type="ORF">Vbra_12833</name>
</gene>
<dbReference type="InterPro" id="IPR031127">
    <property type="entry name" value="E3_UB_ligase_RBR"/>
</dbReference>
<dbReference type="GO" id="GO:0061630">
    <property type="term" value="F:ubiquitin protein ligase activity"/>
    <property type="evidence" value="ECO:0007669"/>
    <property type="project" value="UniProtKB-EC"/>
</dbReference>
<keyword evidence="5" id="KW-0677">Repeat</keyword>
<dbReference type="Gene3D" id="1.20.120.1750">
    <property type="match status" value="1"/>
</dbReference>
<protein>
    <recommendedName>
        <fullName evidence="2">RBR-type E3 ubiquitin transferase</fullName>
        <ecNumber evidence="2">2.3.2.31</ecNumber>
    </recommendedName>
</protein>
<keyword evidence="8" id="KW-0862">Zinc</keyword>
<dbReference type="CDD" id="cd20335">
    <property type="entry name" value="BRcat_RBR"/>
    <property type="match status" value="1"/>
</dbReference>
<organism evidence="13 14">
    <name type="scientific">Vitrella brassicaformis (strain CCMP3155)</name>
    <dbReference type="NCBI Taxonomy" id="1169540"/>
    <lineage>
        <taxon>Eukaryota</taxon>
        <taxon>Sar</taxon>
        <taxon>Alveolata</taxon>
        <taxon>Colpodellida</taxon>
        <taxon>Vitrellaceae</taxon>
        <taxon>Vitrella</taxon>
    </lineage>
</organism>
<evidence type="ECO:0000256" key="1">
    <source>
        <dbReference type="ARBA" id="ARBA00001798"/>
    </source>
</evidence>
<feature type="domain" description="RING-type" evidence="11">
    <location>
        <begin position="75"/>
        <end position="124"/>
    </location>
</feature>
<dbReference type="CDD" id="cd22584">
    <property type="entry name" value="Rcat_RBR_unk"/>
    <property type="match status" value="1"/>
</dbReference>
<dbReference type="SUPFAM" id="SSF57850">
    <property type="entry name" value="RING/U-box"/>
    <property type="match status" value="2"/>
</dbReference>
<evidence type="ECO:0000313" key="13">
    <source>
        <dbReference type="EMBL" id="CEM00564.1"/>
    </source>
</evidence>
<evidence type="ECO:0000256" key="3">
    <source>
        <dbReference type="ARBA" id="ARBA00022679"/>
    </source>
</evidence>
<keyword evidence="6 9" id="KW-0863">Zinc-finger</keyword>
<dbReference type="Proteomes" id="UP000041254">
    <property type="component" value="Unassembled WGS sequence"/>
</dbReference>
<dbReference type="Gene3D" id="3.30.40.10">
    <property type="entry name" value="Zinc/RING finger domain, C3HC4 (zinc finger)"/>
    <property type="match status" value="1"/>
</dbReference>
<dbReference type="CDD" id="cd16448">
    <property type="entry name" value="RING-H2"/>
    <property type="match status" value="1"/>
</dbReference>
<dbReference type="SMART" id="SM00647">
    <property type="entry name" value="IBR"/>
    <property type="match status" value="2"/>
</dbReference>
<dbReference type="EC" id="2.3.2.31" evidence="2"/>
<dbReference type="PROSITE" id="PS50089">
    <property type="entry name" value="ZF_RING_2"/>
    <property type="match status" value="1"/>
</dbReference>
<evidence type="ECO:0000256" key="8">
    <source>
        <dbReference type="ARBA" id="ARBA00022833"/>
    </source>
</evidence>
<evidence type="ECO:0000259" key="12">
    <source>
        <dbReference type="PROSITE" id="PS51873"/>
    </source>
</evidence>
<dbReference type="Pfam" id="PF01485">
    <property type="entry name" value="IBR"/>
    <property type="match status" value="2"/>
</dbReference>
<evidence type="ECO:0000256" key="10">
    <source>
        <dbReference type="SAM" id="MobiDB-lite"/>
    </source>
</evidence>
<feature type="region of interest" description="Disordered" evidence="10">
    <location>
        <begin position="383"/>
        <end position="403"/>
    </location>
</feature>
<feature type="region of interest" description="Disordered" evidence="10">
    <location>
        <begin position="1"/>
        <end position="65"/>
    </location>
</feature>
<dbReference type="PANTHER" id="PTHR11685">
    <property type="entry name" value="RBR FAMILY RING FINGER AND IBR DOMAIN-CONTAINING"/>
    <property type="match status" value="1"/>
</dbReference>
<dbReference type="InterPro" id="IPR001841">
    <property type="entry name" value="Znf_RING"/>
</dbReference>
<dbReference type="STRING" id="1169540.A0A0G4ERB5"/>
<feature type="compositionally biased region" description="Basic and acidic residues" evidence="10">
    <location>
        <begin position="26"/>
        <end position="37"/>
    </location>
</feature>
<proteinExistence type="predicted"/>
<dbReference type="PROSITE" id="PS51873">
    <property type="entry name" value="TRIAD"/>
    <property type="match status" value="1"/>
</dbReference>
<sequence>MSGNESMVERLRRRNQASNQGGNVSLRDRQGAREERNAIVIEDSSDEESGSAAMAGSSKRRRMDSSRPASARKICVICQDDLNEQHELCLQLGCGCTHHWECLSNYLKFEMKEQKVPFTCPTVKGDGPTSSSSSSAAAAASGGGSGGGIVRCKQMQASEVQIMLEEADFIRYSELLIERLQGTQVCTGPDCGYRAFLGDDARLREEGVGFPCPKCEQMCLVCGLKVHKGMTCVQAKATQDTNSSDRKNEQAFKDYQNENRTRKCPDCGAVIEKVEGCDKMRCRCGAKFCYQCGARNATCGCTSKFHGFFDTESVRNNWANWPPTRSTNMPRGGGGGPDMANLAALLQQQLNDLPNIARANMPPYFQPYFPNAFGGPAAGANGAGGPHGGAHPHHSSAAAAAGAAAAARAHANAGGRSSSARGGGEPSMFDEMFAALVGAAGPPRGPAGRQRGQGARGYLG</sequence>
<keyword evidence="7" id="KW-0833">Ubl conjugation pathway</keyword>
<dbReference type="InParanoid" id="A0A0G4ERB5"/>
<dbReference type="EMBL" id="CDMY01000295">
    <property type="protein sequence ID" value="CEM00564.1"/>
    <property type="molecule type" value="Genomic_DNA"/>
</dbReference>
<feature type="region of interest" description="Disordered" evidence="10">
    <location>
        <begin position="440"/>
        <end position="460"/>
    </location>
</feature>
<dbReference type="OrthoDB" id="10009520at2759"/>
<evidence type="ECO:0000259" key="11">
    <source>
        <dbReference type="PROSITE" id="PS50089"/>
    </source>
</evidence>
<evidence type="ECO:0000256" key="5">
    <source>
        <dbReference type="ARBA" id="ARBA00022737"/>
    </source>
</evidence>
<evidence type="ECO:0000256" key="9">
    <source>
        <dbReference type="PROSITE-ProRule" id="PRU00175"/>
    </source>
</evidence>
<feature type="compositionally biased region" description="Low complexity" evidence="10">
    <location>
        <begin position="440"/>
        <end position="453"/>
    </location>
</feature>
<dbReference type="GO" id="GO:0016567">
    <property type="term" value="P:protein ubiquitination"/>
    <property type="evidence" value="ECO:0007669"/>
    <property type="project" value="InterPro"/>
</dbReference>
<dbReference type="VEuPathDB" id="CryptoDB:Vbra_12833"/>
<dbReference type="PhylomeDB" id="A0A0G4ERB5"/>
<feature type="domain" description="RING-type" evidence="12">
    <location>
        <begin position="71"/>
        <end position="310"/>
    </location>
</feature>
<dbReference type="GO" id="GO:0008270">
    <property type="term" value="F:zinc ion binding"/>
    <property type="evidence" value="ECO:0007669"/>
    <property type="project" value="UniProtKB-KW"/>
</dbReference>
<keyword evidence="14" id="KW-1185">Reference proteome</keyword>
<keyword evidence="4" id="KW-0479">Metal-binding</keyword>
<evidence type="ECO:0000256" key="2">
    <source>
        <dbReference type="ARBA" id="ARBA00012251"/>
    </source>
</evidence>
<evidence type="ECO:0000256" key="6">
    <source>
        <dbReference type="ARBA" id="ARBA00022771"/>
    </source>
</evidence>
<reference evidence="13 14" key="1">
    <citation type="submission" date="2014-11" db="EMBL/GenBank/DDBJ databases">
        <authorList>
            <person name="Zhu J."/>
            <person name="Qi W."/>
            <person name="Song R."/>
        </authorList>
    </citation>
    <scope>NUCLEOTIDE SEQUENCE [LARGE SCALE GENOMIC DNA]</scope>
</reference>
<keyword evidence="3" id="KW-0808">Transferase</keyword>
<accession>A0A0G4ERB5</accession>
<evidence type="ECO:0000256" key="7">
    <source>
        <dbReference type="ARBA" id="ARBA00022786"/>
    </source>
</evidence>
<comment type="catalytic activity">
    <reaction evidence="1">
        <text>[E2 ubiquitin-conjugating enzyme]-S-ubiquitinyl-L-cysteine + [acceptor protein]-L-lysine = [E2 ubiquitin-conjugating enzyme]-L-cysteine + [acceptor protein]-N(6)-ubiquitinyl-L-lysine.</text>
        <dbReference type="EC" id="2.3.2.31"/>
    </reaction>
</comment>
<name>A0A0G4ERB5_VITBC</name>